<dbReference type="GO" id="GO:0005524">
    <property type="term" value="F:ATP binding"/>
    <property type="evidence" value="ECO:0007669"/>
    <property type="project" value="UniProtKB-KW"/>
</dbReference>
<feature type="domain" description="ABC transporter" evidence="5">
    <location>
        <begin position="12"/>
        <end position="243"/>
    </location>
</feature>
<keyword evidence="2" id="KW-0813">Transport</keyword>
<dbReference type="SUPFAM" id="SSF52540">
    <property type="entry name" value="P-loop containing nucleoside triphosphate hydrolases"/>
    <property type="match status" value="1"/>
</dbReference>
<keyword evidence="7" id="KW-1185">Reference proteome</keyword>
<reference evidence="7" key="1">
    <citation type="journal article" date="2019" name="Int. J. Syst. Evol. Microbiol.">
        <title>The Global Catalogue of Microorganisms (GCM) 10K type strain sequencing project: providing services to taxonomists for standard genome sequencing and annotation.</title>
        <authorList>
            <consortium name="The Broad Institute Genomics Platform"/>
            <consortium name="The Broad Institute Genome Sequencing Center for Infectious Disease"/>
            <person name="Wu L."/>
            <person name="Ma J."/>
        </authorList>
    </citation>
    <scope>NUCLEOTIDE SEQUENCE [LARGE SCALE GENOMIC DNA]</scope>
    <source>
        <strain evidence="7">KCTC 42964</strain>
    </source>
</reference>
<comment type="similarity">
    <text evidence="1">Belongs to the ABC transporter superfamily.</text>
</comment>
<evidence type="ECO:0000256" key="1">
    <source>
        <dbReference type="ARBA" id="ARBA00005417"/>
    </source>
</evidence>
<dbReference type="SMART" id="SM00382">
    <property type="entry name" value="AAA"/>
    <property type="match status" value="1"/>
</dbReference>
<dbReference type="CDD" id="cd03293">
    <property type="entry name" value="ABC_NrtD_SsuB_transporters"/>
    <property type="match status" value="1"/>
</dbReference>
<evidence type="ECO:0000256" key="4">
    <source>
        <dbReference type="ARBA" id="ARBA00022840"/>
    </source>
</evidence>
<dbReference type="Pfam" id="PF00005">
    <property type="entry name" value="ABC_tran"/>
    <property type="match status" value="1"/>
</dbReference>
<dbReference type="InterPro" id="IPR027417">
    <property type="entry name" value="P-loop_NTPase"/>
</dbReference>
<protein>
    <submittedName>
        <fullName evidence="6">ABC transporter ATP-binding protein</fullName>
    </submittedName>
</protein>
<evidence type="ECO:0000313" key="7">
    <source>
        <dbReference type="Proteomes" id="UP001595528"/>
    </source>
</evidence>
<evidence type="ECO:0000313" key="6">
    <source>
        <dbReference type="EMBL" id="MFC3228671.1"/>
    </source>
</evidence>
<dbReference type="Proteomes" id="UP001595528">
    <property type="component" value="Unassembled WGS sequence"/>
</dbReference>
<dbReference type="Gene3D" id="3.40.50.300">
    <property type="entry name" value="P-loop containing nucleotide triphosphate hydrolases"/>
    <property type="match status" value="1"/>
</dbReference>
<evidence type="ECO:0000259" key="5">
    <source>
        <dbReference type="PROSITE" id="PS50893"/>
    </source>
</evidence>
<dbReference type="InterPro" id="IPR003593">
    <property type="entry name" value="AAA+_ATPase"/>
</dbReference>
<dbReference type="InterPro" id="IPR003439">
    <property type="entry name" value="ABC_transporter-like_ATP-bd"/>
</dbReference>
<comment type="caution">
    <text evidence="6">The sequence shown here is derived from an EMBL/GenBank/DDBJ whole genome shotgun (WGS) entry which is preliminary data.</text>
</comment>
<name>A0ABV7L1Y5_9PROT</name>
<dbReference type="InterPro" id="IPR017871">
    <property type="entry name" value="ABC_transporter-like_CS"/>
</dbReference>
<accession>A0ABV7L1Y5</accession>
<dbReference type="InterPro" id="IPR050166">
    <property type="entry name" value="ABC_transporter_ATP-bind"/>
</dbReference>
<sequence>MGAAEDLAAPTLRLRGVEKVFASGRGDVHALQGIDLDIARGEFVSIVGPSGCGKSTLLKCVAGLETVTGGSLTLDGAAIVAPPQDVGIVFQRDALLDWRTVLDNVLLPVDFRRLRRADWTARAHELLADFDLDGFADRYPWELSGGMRQRVAICRGLLLDPQLLLMDEPFGALDAITRDELNMELERIWERTHKTVLFITHSIAESVFLSDRVVVMARGPGRIAEVIPVDLPRPRTLPLRETAEFGAHVGRIREIFEGLGIMRRTRG</sequence>
<dbReference type="PANTHER" id="PTHR42788:SF13">
    <property type="entry name" value="ALIPHATIC SULFONATES IMPORT ATP-BINDING PROTEIN SSUB"/>
    <property type="match status" value="1"/>
</dbReference>
<keyword evidence="4 6" id="KW-0067">ATP-binding</keyword>
<dbReference type="PROSITE" id="PS50893">
    <property type="entry name" value="ABC_TRANSPORTER_2"/>
    <property type="match status" value="1"/>
</dbReference>
<organism evidence="6 7">
    <name type="scientific">Marinibaculum pumilum</name>
    <dbReference type="NCBI Taxonomy" id="1766165"/>
    <lineage>
        <taxon>Bacteria</taxon>
        <taxon>Pseudomonadati</taxon>
        <taxon>Pseudomonadota</taxon>
        <taxon>Alphaproteobacteria</taxon>
        <taxon>Rhodospirillales</taxon>
        <taxon>Rhodospirillaceae</taxon>
        <taxon>Marinibaculum</taxon>
    </lineage>
</organism>
<keyword evidence="3" id="KW-0547">Nucleotide-binding</keyword>
<dbReference type="RefSeq" id="WP_379902016.1">
    <property type="nucleotide sequence ID" value="NZ_JBHRTR010000028.1"/>
</dbReference>
<dbReference type="PROSITE" id="PS00211">
    <property type="entry name" value="ABC_TRANSPORTER_1"/>
    <property type="match status" value="1"/>
</dbReference>
<evidence type="ECO:0000256" key="2">
    <source>
        <dbReference type="ARBA" id="ARBA00022448"/>
    </source>
</evidence>
<dbReference type="EMBL" id="JBHRTR010000028">
    <property type="protein sequence ID" value="MFC3228671.1"/>
    <property type="molecule type" value="Genomic_DNA"/>
</dbReference>
<proteinExistence type="inferred from homology"/>
<evidence type="ECO:0000256" key="3">
    <source>
        <dbReference type="ARBA" id="ARBA00022741"/>
    </source>
</evidence>
<gene>
    <name evidence="6" type="ORF">ACFOGJ_15615</name>
</gene>
<dbReference type="PANTHER" id="PTHR42788">
    <property type="entry name" value="TAURINE IMPORT ATP-BINDING PROTEIN-RELATED"/>
    <property type="match status" value="1"/>
</dbReference>